<sequence length="855" mass="95191">MWMKLLSLHPVLPLANSQTPNIKHLAWKQTDQRLLSLLLSSLTEEAMAEVVGLTTSREVWIALENTFSHRSKAREIRLKDDLQLMKRSTRSVSEYAHLVPKAESFELFQKSLEPAVLTVAAFVASNRTSHKPNQRNPSFHNPQGHTGGHGRGQGRFSGKCPPHCQICRVEGHYADRCRQRYDRHGHAFEAQLAEALTSSCSISGNEASDCYLDTGASAHMTSDHCNLDQSTSYTGKDCVIVGNGASLPITHTEFTSNRFQAQLHTSGIHHQLSCPHTPAQNGRAERKHRHVTETGLALLFHSRIPTYFWVDAFSTAAYIINRLPTSLLRGSSLSHSNSSTAPPEPVTELPIIARPPISAASSGSHPMLTRAKADIFKTRHPAHLGLVESSGLLSALLASTEPKGFKSAAKNPAWLNAMDDEIQALQTRLVAKGYTQVPGLDYTDTFSPVIKATTVRVVLSLAMTNKWPLRQLDVKNAFLNGHLTEHVYMEQPPGYIDPRFPNHVCQLKKALYGLKQAPCAWFQRFSSFLLQLGFYCSRADTSLFVFHKHSDIIYLLLYVDDIIITGNNPSLLENFTCKLNSEFATKDLGSLSYFLGLEATPTTDGLFISQLKYARDILTRAQLLDSKPVHTPMVVSQHLSADGPLFSDPTLYRSLVGALQYLTITRPDITHAVNSVSQFLHSLTDNHYLVVKRILRYVKGTLHFGFTFHPSIAPGALVAYSDADWAGCESEYCALALTAVEIVWLTHLLRDLKVSHSQSPLLLCDNKSAIFLSSNPVFHKQAKHVELDYHFLRELVLAGKLRTQYVPSHLQVADIFTKSVSRPLFEFFRSKLHVRSNPTLSLRGGVKDHVKDPLP</sequence>
<evidence type="ECO:0000256" key="1">
    <source>
        <dbReference type="SAM" id="MobiDB-lite"/>
    </source>
</evidence>
<feature type="region of interest" description="Disordered" evidence="1">
    <location>
        <begin position="127"/>
        <end position="155"/>
    </location>
</feature>
<evidence type="ECO:0000313" key="4">
    <source>
        <dbReference type="EMBL" id="SPD09017.1"/>
    </source>
</evidence>
<dbReference type="EMBL" id="OIVN01003131">
    <property type="protein sequence ID" value="SPD09017.1"/>
    <property type="molecule type" value="Genomic_DNA"/>
</dbReference>
<protein>
    <recommendedName>
        <fullName evidence="3">Integrase catalytic domain-containing protein</fullName>
    </recommendedName>
</protein>
<dbReference type="InterPro" id="IPR043502">
    <property type="entry name" value="DNA/RNA_pol_sf"/>
</dbReference>
<dbReference type="PANTHER" id="PTHR11439:SF455">
    <property type="entry name" value="RLK (RECEPTOR-LIKE PROTEIN KINASE) 8, PUTATIVE-RELATED"/>
    <property type="match status" value="1"/>
</dbReference>
<dbReference type="CDD" id="cd09272">
    <property type="entry name" value="RNase_HI_RT_Ty1"/>
    <property type="match status" value="1"/>
</dbReference>
<reference evidence="4" key="1">
    <citation type="submission" date="2018-02" db="EMBL/GenBank/DDBJ databases">
        <authorList>
            <person name="Cohen D.B."/>
            <person name="Kent A.D."/>
        </authorList>
    </citation>
    <scope>NUCLEOTIDE SEQUENCE</scope>
</reference>
<feature type="domain" description="Integrase catalytic" evidence="3">
    <location>
        <begin position="239"/>
        <end position="350"/>
    </location>
</feature>
<dbReference type="InterPro" id="IPR013103">
    <property type="entry name" value="RVT_2"/>
</dbReference>
<evidence type="ECO:0000259" key="3">
    <source>
        <dbReference type="PROSITE" id="PS50994"/>
    </source>
</evidence>
<gene>
    <name evidence="4" type="ORF">FSB_LOCUS36899</name>
</gene>
<feature type="compositionally biased region" description="Gly residues" evidence="1">
    <location>
        <begin position="145"/>
        <end position="155"/>
    </location>
</feature>
<dbReference type="SUPFAM" id="SSF56672">
    <property type="entry name" value="DNA/RNA polymerases"/>
    <property type="match status" value="1"/>
</dbReference>
<dbReference type="SUPFAM" id="SSF53098">
    <property type="entry name" value="Ribonuclease H-like"/>
    <property type="match status" value="1"/>
</dbReference>
<dbReference type="InterPro" id="IPR012337">
    <property type="entry name" value="RNaseH-like_sf"/>
</dbReference>
<dbReference type="AlphaFoldDB" id="A0A2N9H3A5"/>
<name>A0A2N9H3A5_FAGSY</name>
<dbReference type="PANTHER" id="PTHR11439">
    <property type="entry name" value="GAG-POL-RELATED RETROTRANSPOSON"/>
    <property type="match status" value="1"/>
</dbReference>
<accession>A0A2N9H3A5</accession>
<proteinExistence type="predicted"/>
<dbReference type="InterPro" id="IPR036397">
    <property type="entry name" value="RNaseH_sf"/>
</dbReference>
<feature type="chain" id="PRO_5014731387" description="Integrase catalytic domain-containing protein" evidence="2">
    <location>
        <begin position="18"/>
        <end position="855"/>
    </location>
</feature>
<dbReference type="InterPro" id="IPR001584">
    <property type="entry name" value="Integrase_cat-core"/>
</dbReference>
<organism evidence="4">
    <name type="scientific">Fagus sylvatica</name>
    <name type="common">Beechnut</name>
    <dbReference type="NCBI Taxonomy" id="28930"/>
    <lineage>
        <taxon>Eukaryota</taxon>
        <taxon>Viridiplantae</taxon>
        <taxon>Streptophyta</taxon>
        <taxon>Embryophyta</taxon>
        <taxon>Tracheophyta</taxon>
        <taxon>Spermatophyta</taxon>
        <taxon>Magnoliopsida</taxon>
        <taxon>eudicotyledons</taxon>
        <taxon>Gunneridae</taxon>
        <taxon>Pentapetalae</taxon>
        <taxon>rosids</taxon>
        <taxon>fabids</taxon>
        <taxon>Fagales</taxon>
        <taxon>Fagaceae</taxon>
        <taxon>Fagus</taxon>
    </lineage>
</organism>
<evidence type="ECO:0000256" key="2">
    <source>
        <dbReference type="SAM" id="SignalP"/>
    </source>
</evidence>
<dbReference type="GO" id="GO:0015074">
    <property type="term" value="P:DNA integration"/>
    <property type="evidence" value="ECO:0007669"/>
    <property type="project" value="InterPro"/>
</dbReference>
<feature type="signal peptide" evidence="2">
    <location>
        <begin position="1"/>
        <end position="17"/>
    </location>
</feature>
<dbReference type="Pfam" id="PF14223">
    <property type="entry name" value="Retrotran_gag_2"/>
    <property type="match status" value="1"/>
</dbReference>
<dbReference type="GO" id="GO:0003676">
    <property type="term" value="F:nucleic acid binding"/>
    <property type="evidence" value="ECO:0007669"/>
    <property type="project" value="InterPro"/>
</dbReference>
<keyword evidence="2" id="KW-0732">Signal</keyword>
<dbReference type="Gene3D" id="3.30.420.10">
    <property type="entry name" value="Ribonuclease H-like superfamily/Ribonuclease H"/>
    <property type="match status" value="1"/>
</dbReference>
<dbReference type="Pfam" id="PF07727">
    <property type="entry name" value="RVT_2"/>
    <property type="match status" value="1"/>
</dbReference>
<dbReference type="PROSITE" id="PS50994">
    <property type="entry name" value="INTEGRASE"/>
    <property type="match status" value="1"/>
</dbReference>